<gene>
    <name evidence="1" type="ORF">HPBE_LOCUS17688</name>
</gene>
<dbReference type="EMBL" id="UZAH01030181">
    <property type="protein sequence ID" value="VDP09600.1"/>
    <property type="molecule type" value="Genomic_DNA"/>
</dbReference>
<dbReference type="Proteomes" id="UP000050761">
    <property type="component" value="Unassembled WGS sequence"/>
</dbReference>
<protein>
    <submittedName>
        <fullName evidence="3">GON-4-like protein</fullName>
    </submittedName>
</protein>
<reference evidence="1 2" key="1">
    <citation type="submission" date="2018-11" db="EMBL/GenBank/DDBJ databases">
        <authorList>
            <consortium name="Pathogen Informatics"/>
        </authorList>
    </citation>
    <scope>NUCLEOTIDE SEQUENCE [LARGE SCALE GENOMIC DNA]</scope>
</reference>
<evidence type="ECO:0000313" key="1">
    <source>
        <dbReference type="EMBL" id="VDP09600.1"/>
    </source>
</evidence>
<keyword evidence="2" id="KW-1185">Reference proteome</keyword>
<organism evidence="2 3">
    <name type="scientific">Heligmosomoides polygyrus</name>
    <name type="common">Parasitic roundworm</name>
    <dbReference type="NCBI Taxonomy" id="6339"/>
    <lineage>
        <taxon>Eukaryota</taxon>
        <taxon>Metazoa</taxon>
        <taxon>Ecdysozoa</taxon>
        <taxon>Nematoda</taxon>
        <taxon>Chromadorea</taxon>
        <taxon>Rhabditida</taxon>
        <taxon>Rhabditina</taxon>
        <taxon>Rhabditomorpha</taxon>
        <taxon>Strongyloidea</taxon>
        <taxon>Heligmosomidae</taxon>
        <taxon>Heligmosomoides</taxon>
    </lineage>
</organism>
<accession>A0A3P8AYF6</accession>
<accession>A0A183G7D6</accession>
<evidence type="ECO:0000313" key="3">
    <source>
        <dbReference type="WBParaSite" id="HPBE_0001768901-mRNA-1"/>
    </source>
</evidence>
<dbReference type="AlphaFoldDB" id="A0A183G7D6"/>
<proteinExistence type="predicted"/>
<sequence length="110" mass="12816">MRRSPGEEARGTPRLRQAQFSVDRTIEELAVEQKQDLLSKVLSVIEEMESLLDTSKDQEEETPAEKEQMPKYLAEEQLKDEDLLCIDDDVVFKQEHVTEKELQKIEDHSD</sequence>
<name>A0A183G7D6_HELPZ</name>
<evidence type="ECO:0000313" key="2">
    <source>
        <dbReference type="Proteomes" id="UP000050761"/>
    </source>
</evidence>
<reference evidence="3" key="2">
    <citation type="submission" date="2019-09" db="UniProtKB">
        <authorList>
            <consortium name="WormBaseParasite"/>
        </authorList>
    </citation>
    <scope>IDENTIFICATION</scope>
</reference>
<dbReference type="WBParaSite" id="HPBE_0001768901-mRNA-1">
    <property type="protein sequence ID" value="HPBE_0001768901-mRNA-1"/>
    <property type="gene ID" value="HPBE_0001768901"/>
</dbReference>